<feature type="domain" description="GerMN" evidence="2">
    <location>
        <begin position="84"/>
        <end position="174"/>
    </location>
</feature>
<name>A0A424YF47_9FIRM</name>
<feature type="chain" id="PRO_5038495291" description="GerMN domain-containing protein" evidence="1">
    <location>
        <begin position="26"/>
        <end position="328"/>
    </location>
</feature>
<evidence type="ECO:0000259" key="2">
    <source>
        <dbReference type="SMART" id="SM00909"/>
    </source>
</evidence>
<keyword evidence="1" id="KW-0732">Signal</keyword>
<protein>
    <recommendedName>
        <fullName evidence="2">GerMN domain-containing protein</fullName>
    </recommendedName>
</protein>
<evidence type="ECO:0000313" key="3">
    <source>
        <dbReference type="EMBL" id="RQD76265.1"/>
    </source>
</evidence>
<dbReference type="SMART" id="SM00909">
    <property type="entry name" value="Germane"/>
    <property type="match status" value="2"/>
</dbReference>
<dbReference type="AlphaFoldDB" id="A0A424YF47"/>
<feature type="signal peptide" evidence="1">
    <location>
        <begin position="1"/>
        <end position="25"/>
    </location>
</feature>
<dbReference type="InterPro" id="IPR019606">
    <property type="entry name" value="GerMN"/>
</dbReference>
<evidence type="ECO:0000256" key="1">
    <source>
        <dbReference type="SAM" id="SignalP"/>
    </source>
</evidence>
<dbReference type="Pfam" id="PF10646">
    <property type="entry name" value="Germane"/>
    <property type="match status" value="2"/>
</dbReference>
<reference evidence="3 4" key="1">
    <citation type="submission" date="2018-08" db="EMBL/GenBank/DDBJ databases">
        <title>The metabolism and importance of syntrophic acetate oxidation coupled to methane or sulfide production in haloalkaline environments.</title>
        <authorList>
            <person name="Timmers P.H.A."/>
            <person name="Vavourakis C.D."/>
            <person name="Sorokin D.Y."/>
            <person name="Sinninghe Damste J.S."/>
            <person name="Muyzer G."/>
            <person name="Stams A.J.M."/>
            <person name="Plugge C.M."/>
        </authorList>
    </citation>
    <scope>NUCLEOTIDE SEQUENCE [LARGE SCALE GENOMIC DNA]</scope>
    <source>
        <strain evidence="3">MSAO_Bac1</strain>
    </source>
</reference>
<evidence type="ECO:0000313" key="4">
    <source>
        <dbReference type="Proteomes" id="UP000285138"/>
    </source>
</evidence>
<proteinExistence type="predicted"/>
<dbReference type="Proteomes" id="UP000285138">
    <property type="component" value="Unassembled WGS sequence"/>
</dbReference>
<comment type="caution">
    <text evidence="3">The sequence shown here is derived from an EMBL/GenBank/DDBJ whole genome shotgun (WGS) entry which is preliminary data.</text>
</comment>
<sequence length="328" mass="37031">MKKAAIIFLSLLLSLTLILFIPGCAPPEEPGNNDNNNNNEVTPDPDTITLTLYFKDLTLEDYDPQDYGLVVPVEREIPHREDVARAALEELIKGPQEDEGEVGPVIRDDAQIIDVFMEDSTCVVDISHEFPIMEVGGAEEGAVFMESVIYTLTEFEEIDTVWVFREGLCWEDGHIAWGGPLKRPQEPQRINLYFCDVEAAATGEEGEFGYVTPVEREVPWTPGLLWETVRQLNEGPQEERGPSNEDLARTLPENTEILSVPCPTLEDRTVTVNLRNSITTGTLEGMIFRQSLVYTMTEFPLVDKVVVQEEGEPWDDGHWIWDEPVRQP</sequence>
<gene>
    <name evidence="3" type="ORF">D5R97_04625</name>
</gene>
<organism evidence="3 4">
    <name type="scientific">Candidatus Syntrophonatronum acetioxidans</name>
    <dbReference type="NCBI Taxonomy" id="1795816"/>
    <lineage>
        <taxon>Bacteria</taxon>
        <taxon>Bacillati</taxon>
        <taxon>Bacillota</taxon>
        <taxon>Clostridia</taxon>
        <taxon>Eubacteriales</taxon>
        <taxon>Syntrophomonadaceae</taxon>
        <taxon>Candidatus Syntrophonatronum</taxon>
    </lineage>
</organism>
<dbReference type="EMBL" id="QZAA01000125">
    <property type="protein sequence ID" value="RQD76265.1"/>
    <property type="molecule type" value="Genomic_DNA"/>
</dbReference>
<feature type="domain" description="GerMN" evidence="2">
    <location>
        <begin position="225"/>
        <end position="318"/>
    </location>
</feature>
<accession>A0A424YF47</accession>